<dbReference type="Proteomes" id="UP000029994">
    <property type="component" value="Unassembled WGS sequence"/>
</dbReference>
<proteinExistence type="predicted"/>
<dbReference type="Pfam" id="PF02597">
    <property type="entry name" value="ThiS"/>
    <property type="match status" value="1"/>
</dbReference>
<dbReference type="InterPro" id="IPR012675">
    <property type="entry name" value="Beta-grasp_dom_sf"/>
</dbReference>
<dbReference type="NCBIfam" id="TIGR01683">
    <property type="entry name" value="thiS"/>
    <property type="match status" value="1"/>
</dbReference>
<keyword evidence="2" id="KW-1185">Reference proteome</keyword>
<dbReference type="STRING" id="29495.EA26_00465"/>
<accession>A0A099LP33</accession>
<dbReference type="eggNOG" id="COG2104">
    <property type="taxonomic scope" value="Bacteria"/>
</dbReference>
<dbReference type="InterPro" id="IPR003749">
    <property type="entry name" value="ThiS/MoaD-like"/>
</dbReference>
<organism evidence="1 2">
    <name type="scientific">Vibrio navarrensis</name>
    <dbReference type="NCBI Taxonomy" id="29495"/>
    <lineage>
        <taxon>Bacteria</taxon>
        <taxon>Pseudomonadati</taxon>
        <taxon>Pseudomonadota</taxon>
        <taxon>Gammaproteobacteria</taxon>
        <taxon>Vibrionales</taxon>
        <taxon>Vibrionaceae</taxon>
        <taxon>Vibrio</taxon>
    </lineage>
</organism>
<gene>
    <name evidence="1" type="ORF">EA26_00465</name>
</gene>
<dbReference type="RefSeq" id="WP_039422252.1">
    <property type="nucleotide sequence ID" value="NZ_CP061845.1"/>
</dbReference>
<dbReference type="Gene3D" id="3.10.20.30">
    <property type="match status" value="1"/>
</dbReference>
<protein>
    <submittedName>
        <fullName evidence="1">Thiamine biosynthesis protein ThiS</fullName>
    </submittedName>
</protein>
<dbReference type="CDD" id="cd00565">
    <property type="entry name" value="Ubl_ThiS"/>
    <property type="match status" value="1"/>
</dbReference>
<dbReference type="PANTHER" id="PTHR34472:SF1">
    <property type="entry name" value="SULFUR CARRIER PROTEIN THIS"/>
    <property type="match status" value="1"/>
</dbReference>
<dbReference type="EMBL" id="JMCG01000001">
    <property type="protein sequence ID" value="KGK09875.1"/>
    <property type="molecule type" value="Genomic_DNA"/>
</dbReference>
<sequence length="69" mass="7524">MESIAIVFNGLPQKIATGKTLQQMIDEFSLPSHGSVFAVNNQVVPRSEWQTRVLYEGDSISLFQAIAGG</sequence>
<evidence type="ECO:0000313" key="1">
    <source>
        <dbReference type="EMBL" id="KGK09875.1"/>
    </source>
</evidence>
<reference evidence="1 2" key="1">
    <citation type="submission" date="2014-04" db="EMBL/GenBank/DDBJ databases">
        <title>Genome sequencing of Vibrio navarrensis strains.</title>
        <authorList>
            <person name="Gladney L.M."/>
            <person name="Katz L.S."/>
            <person name="Marino-Ramirez L."/>
            <person name="Jordan I.K."/>
        </authorList>
    </citation>
    <scope>NUCLEOTIDE SEQUENCE [LARGE SCALE GENOMIC DNA]</scope>
    <source>
        <strain evidence="1 2">ATCC 51183</strain>
    </source>
</reference>
<dbReference type="GeneID" id="43685660"/>
<dbReference type="InterPro" id="IPR010035">
    <property type="entry name" value="Thi_S"/>
</dbReference>
<dbReference type="InterPro" id="IPR016155">
    <property type="entry name" value="Mopterin_synth/thiamin_S_b"/>
</dbReference>
<name>A0A099LP33_9VIBR</name>
<dbReference type="PANTHER" id="PTHR34472">
    <property type="entry name" value="SULFUR CARRIER PROTEIN THIS"/>
    <property type="match status" value="1"/>
</dbReference>
<evidence type="ECO:0000313" key="2">
    <source>
        <dbReference type="Proteomes" id="UP000029994"/>
    </source>
</evidence>
<comment type="caution">
    <text evidence="1">The sequence shown here is derived from an EMBL/GenBank/DDBJ whole genome shotgun (WGS) entry which is preliminary data.</text>
</comment>
<dbReference type="SUPFAM" id="SSF54285">
    <property type="entry name" value="MoaD/ThiS"/>
    <property type="match status" value="1"/>
</dbReference>
<dbReference type="AlphaFoldDB" id="A0A099LP33"/>